<proteinExistence type="predicted"/>
<evidence type="ECO:0000313" key="3">
    <source>
        <dbReference type="RefSeq" id="XP_017776511.1"/>
    </source>
</evidence>
<dbReference type="Proteomes" id="UP000695000">
    <property type="component" value="Unplaced"/>
</dbReference>
<dbReference type="InterPro" id="IPR007246">
    <property type="entry name" value="Gaa1"/>
</dbReference>
<feature type="transmembrane region" description="Helical" evidence="1">
    <location>
        <begin position="498"/>
        <end position="517"/>
    </location>
</feature>
<feature type="transmembrane region" description="Helical" evidence="1">
    <location>
        <begin position="375"/>
        <end position="398"/>
    </location>
</feature>
<keyword evidence="1" id="KW-1133">Transmembrane helix</keyword>
<dbReference type="PIRSF" id="PIRSF036762">
    <property type="entry name" value="GAA1"/>
    <property type="match status" value="1"/>
</dbReference>
<dbReference type="GeneID" id="108562614"/>
<keyword evidence="1" id="KW-0472">Membrane</keyword>
<keyword evidence="1" id="KW-0812">Transmembrane</keyword>
<feature type="transmembrane region" description="Helical" evidence="1">
    <location>
        <begin position="554"/>
        <end position="570"/>
    </location>
</feature>
<dbReference type="PANTHER" id="PTHR13304:SF0">
    <property type="entry name" value="GLYCOSYLPHOSPHATIDYLINOSITOL ANCHOR ATTACHMENT 1 PROTEIN"/>
    <property type="match status" value="1"/>
</dbReference>
<feature type="transmembrane region" description="Helical" evidence="1">
    <location>
        <begin position="21"/>
        <end position="42"/>
    </location>
</feature>
<evidence type="ECO:0000313" key="2">
    <source>
        <dbReference type="Proteomes" id="UP000695000"/>
    </source>
</evidence>
<reference evidence="3" key="1">
    <citation type="submission" date="2025-08" db="UniProtKB">
        <authorList>
            <consortium name="RefSeq"/>
        </authorList>
    </citation>
    <scope>IDENTIFICATION</scope>
    <source>
        <tissue evidence="3">Whole Larva</tissue>
    </source>
</reference>
<feature type="transmembrane region" description="Helical" evidence="1">
    <location>
        <begin position="637"/>
        <end position="656"/>
    </location>
</feature>
<keyword evidence="2" id="KW-1185">Reference proteome</keyword>
<organism evidence="2 3">
    <name type="scientific">Nicrophorus vespilloides</name>
    <name type="common">Boreal carrion beetle</name>
    <dbReference type="NCBI Taxonomy" id="110193"/>
    <lineage>
        <taxon>Eukaryota</taxon>
        <taxon>Metazoa</taxon>
        <taxon>Ecdysozoa</taxon>
        <taxon>Arthropoda</taxon>
        <taxon>Hexapoda</taxon>
        <taxon>Insecta</taxon>
        <taxon>Pterygota</taxon>
        <taxon>Neoptera</taxon>
        <taxon>Endopterygota</taxon>
        <taxon>Coleoptera</taxon>
        <taxon>Polyphaga</taxon>
        <taxon>Staphyliniformia</taxon>
        <taxon>Silphidae</taxon>
        <taxon>Nicrophorinae</taxon>
        <taxon>Nicrophorus</taxon>
    </lineage>
</organism>
<evidence type="ECO:0000256" key="1">
    <source>
        <dbReference type="SAM" id="Phobius"/>
    </source>
</evidence>
<name>A0ABM1MPL1_NICVS</name>
<dbReference type="Pfam" id="PF04114">
    <property type="entry name" value="Gaa1"/>
    <property type="match status" value="1"/>
</dbReference>
<feature type="transmembrane region" description="Helical" evidence="1">
    <location>
        <begin position="582"/>
        <end position="604"/>
    </location>
</feature>
<gene>
    <name evidence="3" type="primary">LOC108562614</name>
</gene>
<protein>
    <submittedName>
        <fullName evidence="3">Glycosylphosphatidylinositol anchor attachment 1 protein</fullName>
    </submittedName>
</protein>
<feature type="transmembrane region" description="Helical" evidence="1">
    <location>
        <begin position="459"/>
        <end position="478"/>
    </location>
</feature>
<accession>A0ABM1MPL1</accession>
<dbReference type="RefSeq" id="XP_017776511.1">
    <property type="nucleotide sequence ID" value="XM_017921022.1"/>
</dbReference>
<dbReference type="Gene3D" id="3.40.630.10">
    <property type="entry name" value="Zn peptidases"/>
    <property type="match status" value="1"/>
</dbReference>
<feature type="transmembrane region" description="Helical" evidence="1">
    <location>
        <begin position="529"/>
        <end position="548"/>
    </location>
</feature>
<dbReference type="PANTHER" id="PTHR13304">
    <property type="entry name" value="GLYCOSYLPHOSPHATIDYLINOSITOL ANCHOR ATTACHMENT 1 PROTEIN"/>
    <property type="match status" value="1"/>
</dbReference>
<sequence>MGLLTDPSAGQGKLIKLLLKYYAKLCVLLYTVGIVYFCALASSQINSSTYFSENALLPGLVRSEFMDNTMAMNYFDELKHEMKKYDDSIPYPWLLAKFRQLGLDTYTHNFSLNYPLGASQKFTGKNVYAIIRAPRAASTEALVLSVPYRPPVSVHAPTASSIAIMLAFAKFAVKEKYWAKDIIFLVTEHEQLGMQAWLEAYHGVTCGKKDVLISGDMKGRAGSIQAAINLEIHEPEIGQIDIKIEGLNGQLPNLDLFNLSGKMALKEGLSLTFKNRLAKRLKSLWRDWIYAFQTMMSMVVTQATGVPNGNHGLFYRFGIQAVTLEGFSLPNPKSNRAGFYTIARILEGTFRSLNNLLERFHQSFFFYLLSATDRYISIGLYIPAICLLAATFMIKAYAKWCQLHNNNKTDEKQAGGDAKNQLSDDVVKELEMKHAALTQGDWEQKFEVESEKPPNDKHVGLGHVSLVYVLSHVVGFALRDLPKYMSHVGATYGYSTETSIYGTFAAVSLLGVLFPLCIRRKPAYKSMSFLNIIALLEVGTALICLAMYNISIAMFLAAIYAPATLLINPTRCGSCRIVQRVLWLMMHPFVVFNVCIAVFTFTAFPNDSLEEVFYRALGASRQAMVYSIVDSEIYGNWLYNMITMIFVSTWLCFYYVTFGKADPSEQIIKKKSD</sequence>